<dbReference type="Gene3D" id="3.90.79.10">
    <property type="entry name" value="Nucleoside Triphosphate Pyrophosphohydrolase"/>
    <property type="match status" value="1"/>
</dbReference>
<dbReference type="CDD" id="cd24155">
    <property type="entry name" value="NUDIX_ADPRase"/>
    <property type="match status" value="1"/>
</dbReference>
<evidence type="ECO:0000256" key="1">
    <source>
        <dbReference type="ARBA" id="ARBA00001946"/>
    </source>
</evidence>
<comment type="catalytic activity">
    <reaction evidence="12">
        <text>ADP-D-ribose + H2O = D-ribose 5-phosphate + AMP + 2 H(+)</text>
        <dbReference type="Rhea" id="RHEA:10412"/>
        <dbReference type="ChEBI" id="CHEBI:15377"/>
        <dbReference type="ChEBI" id="CHEBI:15378"/>
        <dbReference type="ChEBI" id="CHEBI:57967"/>
        <dbReference type="ChEBI" id="CHEBI:78346"/>
        <dbReference type="ChEBI" id="CHEBI:456215"/>
        <dbReference type="EC" id="3.6.1.13"/>
    </reaction>
</comment>
<feature type="domain" description="Nudix hydrolase" evidence="13">
    <location>
        <begin position="58"/>
        <end position="197"/>
    </location>
</feature>
<dbReference type="InterPro" id="IPR015797">
    <property type="entry name" value="NUDIX_hydrolase-like_dom_sf"/>
</dbReference>
<dbReference type="InterPro" id="IPR000086">
    <property type="entry name" value="NUDIX_hydrolase_dom"/>
</dbReference>
<keyword evidence="7" id="KW-0460">Magnesium</keyword>
<evidence type="ECO:0000313" key="14">
    <source>
        <dbReference type="EMBL" id="MFC6633254.1"/>
    </source>
</evidence>
<proteinExistence type="inferred from homology"/>
<evidence type="ECO:0000256" key="4">
    <source>
        <dbReference type="ARBA" id="ARBA00013297"/>
    </source>
</evidence>
<dbReference type="InterPro" id="IPR004385">
    <property type="entry name" value="NDP_pyrophosphatase"/>
</dbReference>
<dbReference type="PROSITE" id="PS51462">
    <property type="entry name" value="NUDIX"/>
    <property type="match status" value="1"/>
</dbReference>
<dbReference type="Proteomes" id="UP001596425">
    <property type="component" value="Unassembled WGS sequence"/>
</dbReference>
<evidence type="ECO:0000256" key="8">
    <source>
        <dbReference type="ARBA" id="ARBA00025164"/>
    </source>
</evidence>
<sequence>MKKRDTENDLSPEFTRGAVDIISRTPVFQGFFTMLRLRLRHRLFRGGWSGEFERELFVRDPAVGVLLYDPHNDLVGLTEQFRVGALERPGGPWCLEVVAGMVEAGESLEDVARREVLEEAGQEVEQLHFVRSYMPSPGGSSERLHLYCALVDLSDAEGHFGLEHENEDIRLRVFPRQAVVDSMEQEGPAGSGPAGSGPEGCPIDNAATVICMQWLQLNREKLTAETAAG</sequence>
<dbReference type="RefSeq" id="WP_193189272.1">
    <property type="nucleotide sequence ID" value="NZ_JACZFR010000006.1"/>
</dbReference>
<dbReference type="EMBL" id="JBHSVR010000001">
    <property type="protein sequence ID" value="MFC6633254.1"/>
    <property type="molecule type" value="Genomic_DNA"/>
</dbReference>
<evidence type="ECO:0000256" key="3">
    <source>
        <dbReference type="ARBA" id="ARBA00012453"/>
    </source>
</evidence>
<evidence type="ECO:0000256" key="12">
    <source>
        <dbReference type="ARBA" id="ARBA00049546"/>
    </source>
</evidence>
<name>A0ABW1YKL1_9GAMM</name>
<comment type="similarity">
    <text evidence="2">Belongs to the Nudix hydrolase family. NudF subfamily.</text>
</comment>
<reference evidence="15" key="1">
    <citation type="journal article" date="2019" name="Int. J. Syst. Evol. Microbiol.">
        <title>The Global Catalogue of Microorganisms (GCM) 10K type strain sequencing project: providing services to taxonomists for standard genome sequencing and annotation.</title>
        <authorList>
            <consortium name="The Broad Institute Genomics Platform"/>
            <consortium name="The Broad Institute Genome Sequencing Center for Infectious Disease"/>
            <person name="Wu L."/>
            <person name="Ma J."/>
        </authorList>
    </citation>
    <scope>NUCLEOTIDE SEQUENCE [LARGE SCALE GENOMIC DNA]</scope>
    <source>
        <strain evidence="15">CGMCC 1.13718</strain>
    </source>
</reference>
<dbReference type="PANTHER" id="PTHR11839:SF5">
    <property type="entry name" value="ADP-RIBOSE PYROPHOSPHATASE"/>
    <property type="match status" value="1"/>
</dbReference>
<gene>
    <name evidence="14" type="ORF">ACFQBM_08185</name>
</gene>
<evidence type="ECO:0000256" key="11">
    <source>
        <dbReference type="ARBA" id="ARBA00033056"/>
    </source>
</evidence>
<keyword evidence="6" id="KW-0378">Hydrolase</keyword>
<evidence type="ECO:0000256" key="7">
    <source>
        <dbReference type="ARBA" id="ARBA00022842"/>
    </source>
</evidence>
<accession>A0ABW1YKL1</accession>
<comment type="caution">
    <text evidence="14">The sequence shown here is derived from an EMBL/GenBank/DDBJ whole genome shotgun (WGS) entry which is preliminary data.</text>
</comment>
<evidence type="ECO:0000313" key="15">
    <source>
        <dbReference type="Proteomes" id="UP001596425"/>
    </source>
</evidence>
<dbReference type="PANTHER" id="PTHR11839">
    <property type="entry name" value="UDP/ADP-SUGAR PYROPHOSPHATASE"/>
    <property type="match status" value="1"/>
</dbReference>
<dbReference type="Pfam" id="PF00293">
    <property type="entry name" value="NUDIX"/>
    <property type="match status" value="1"/>
</dbReference>
<keyword evidence="15" id="KW-1185">Reference proteome</keyword>
<evidence type="ECO:0000256" key="2">
    <source>
        <dbReference type="ARBA" id="ARBA00007482"/>
    </source>
</evidence>
<evidence type="ECO:0000256" key="9">
    <source>
        <dbReference type="ARBA" id="ARBA00030162"/>
    </source>
</evidence>
<comment type="function">
    <text evidence="8">Acts on ADP-mannose and ADP-glucose as well as ADP-ribose. Prevents glycogen biosynthesis. The reaction catalyzed by this enzyme is a limiting step of the gluconeogenic process.</text>
</comment>
<evidence type="ECO:0000259" key="13">
    <source>
        <dbReference type="PROSITE" id="PS51462"/>
    </source>
</evidence>
<protein>
    <recommendedName>
        <fullName evidence="4">ADP-ribose pyrophosphatase</fullName>
        <ecNumber evidence="3">3.6.1.13</ecNumber>
    </recommendedName>
    <alternativeName>
        <fullName evidence="9">ADP-ribose diphosphatase</fullName>
    </alternativeName>
    <alternativeName>
        <fullName evidence="11">ADP-ribose phosphohydrolase</fullName>
    </alternativeName>
    <alternativeName>
        <fullName evidence="10">Adenosine diphosphoribose pyrophosphatase</fullName>
    </alternativeName>
</protein>
<dbReference type="EC" id="3.6.1.13" evidence="3"/>
<evidence type="ECO:0000256" key="10">
    <source>
        <dbReference type="ARBA" id="ARBA00030308"/>
    </source>
</evidence>
<comment type="cofactor">
    <cofactor evidence="1">
        <name>Mg(2+)</name>
        <dbReference type="ChEBI" id="CHEBI:18420"/>
    </cofactor>
</comment>
<dbReference type="InterPro" id="IPR020084">
    <property type="entry name" value="NUDIX_hydrolase_CS"/>
</dbReference>
<organism evidence="14 15">
    <name type="scientific">Microbulbifer taiwanensis</name>
    <dbReference type="NCBI Taxonomy" id="986746"/>
    <lineage>
        <taxon>Bacteria</taxon>
        <taxon>Pseudomonadati</taxon>
        <taxon>Pseudomonadota</taxon>
        <taxon>Gammaproteobacteria</taxon>
        <taxon>Cellvibrionales</taxon>
        <taxon>Microbulbiferaceae</taxon>
        <taxon>Microbulbifer</taxon>
    </lineage>
</organism>
<dbReference type="NCBIfam" id="TIGR00052">
    <property type="entry name" value="nudix-type nucleoside diphosphatase, YffH/AdpP family"/>
    <property type="match status" value="1"/>
</dbReference>
<evidence type="ECO:0000256" key="6">
    <source>
        <dbReference type="ARBA" id="ARBA00022801"/>
    </source>
</evidence>
<keyword evidence="5" id="KW-0479">Metal-binding</keyword>
<evidence type="ECO:0000256" key="5">
    <source>
        <dbReference type="ARBA" id="ARBA00022723"/>
    </source>
</evidence>
<dbReference type="PROSITE" id="PS00893">
    <property type="entry name" value="NUDIX_BOX"/>
    <property type="match status" value="1"/>
</dbReference>
<dbReference type="SUPFAM" id="SSF55811">
    <property type="entry name" value="Nudix"/>
    <property type="match status" value="1"/>
</dbReference>